<keyword evidence="2" id="KW-1185">Reference proteome</keyword>
<comment type="caution">
    <text evidence="1">The sequence shown here is derived from an EMBL/GenBank/DDBJ whole genome shotgun (WGS) entry which is preliminary data.</text>
</comment>
<evidence type="ECO:0000313" key="2">
    <source>
        <dbReference type="Proteomes" id="UP000265520"/>
    </source>
</evidence>
<protein>
    <submittedName>
        <fullName evidence="1">Photosystem I P700 chlorophyll a apoprotein</fullName>
    </submittedName>
</protein>
<organism evidence="1 2">
    <name type="scientific">Trifolium medium</name>
    <dbReference type="NCBI Taxonomy" id="97028"/>
    <lineage>
        <taxon>Eukaryota</taxon>
        <taxon>Viridiplantae</taxon>
        <taxon>Streptophyta</taxon>
        <taxon>Embryophyta</taxon>
        <taxon>Tracheophyta</taxon>
        <taxon>Spermatophyta</taxon>
        <taxon>Magnoliopsida</taxon>
        <taxon>eudicotyledons</taxon>
        <taxon>Gunneridae</taxon>
        <taxon>Pentapetalae</taxon>
        <taxon>rosids</taxon>
        <taxon>fabids</taxon>
        <taxon>Fabales</taxon>
        <taxon>Fabaceae</taxon>
        <taxon>Papilionoideae</taxon>
        <taxon>50 kb inversion clade</taxon>
        <taxon>NPAAA clade</taxon>
        <taxon>Hologalegina</taxon>
        <taxon>IRL clade</taxon>
        <taxon>Trifolieae</taxon>
        <taxon>Trifolium</taxon>
    </lineage>
</organism>
<reference evidence="1 2" key="1">
    <citation type="journal article" date="2018" name="Front. Plant Sci.">
        <title>Red Clover (Trifolium pratense) and Zigzag Clover (T. medium) - A Picture of Genomic Similarities and Differences.</title>
        <authorList>
            <person name="Dluhosova J."/>
            <person name="Istvanek J."/>
            <person name="Nedelnik J."/>
            <person name="Repkova J."/>
        </authorList>
    </citation>
    <scope>NUCLEOTIDE SEQUENCE [LARGE SCALE GENOMIC DNA]</scope>
    <source>
        <strain evidence="2">cv. 10/8</strain>
        <tissue evidence="1">Leaf</tissue>
    </source>
</reference>
<name>A0A392SIK9_9FABA</name>
<sequence>MELLNNDDVRTMFSIFSRYMTNGPIKLDAKLVRSVKDICSNMIRPRTFDEIAVCMV</sequence>
<dbReference type="Proteomes" id="UP000265520">
    <property type="component" value="Unassembled WGS sequence"/>
</dbReference>
<evidence type="ECO:0000313" key="1">
    <source>
        <dbReference type="EMBL" id="MCI48479.1"/>
    </source>
</evidence>
<dbReference type="AlphaFoldDB" id="A0A392SIK9"/>
<feature type="non-terminal residue" evidence="1">
    <location>
        <position position="56"/>
    </location>
</feature>
<accession>A0A392SIK9</accession>
<dbReference type="EMBL" id="LXQA010387133">
    <property type="protein sequence ID" value="MCI48479.1"/>
    <property type="molecule type" value="Genomic_DNA"/>
</dbReference>
<proteinExistence type="predicted"/>